<dbReference type="EMBL" id="CAJNOQ010016106">
    <property type="protein sequence ID" value="CAF1374623.1"/>
    <property type="molecule type" value="Genomic_DNA"/>
</dbReference>
<dbReference type="SUPFAM" id="SSF53474">
    <property type="entry name" value="alpha/beta-Hydrolases"/>
    <property type="match status" value="1"/>
</dbReference>
<accession>A0A815J5F5</accession>
<proteinExistence type="predicted"/>
<dbReference type="Pfam" id="PF01738">
    <property type="entry name" value="DLH"/>
    <property type="match status" value="1"/>
</dbReference>
<dbReference type="PANTHER" id="PTHR47668">
    <property type="entry name" value="DIENELACTONE HYDROLASE FAMILY PROTEIN (AFU_ORTHOLOGUE AFUA_6G01940)"/>
    <property type="match status" value="1"/>
</dbReference>
<feature type="chain" id="PRO_5035686898" description="Dienelactone hydrolase domain-containing protein" evidence="1">
    <location>
        <begin position="20"/>
        <end position="254"/>
    </location>
</feature>
<dbReference type="Proteomes" id="UP000663829">
    <property type="component" value="Unassembled WGS sequence"/>
</dbReference>
<dbReference type="InterPro" id="IPR029058">
    <property type="entry name" value="AB_hydrolase_fold"/>
</dbReference>
<evidence type="ECO:0000313" key="4">
    <source>
        <dbReference type="EMBL" id="CAF4264141.1"/>
    </source>
</evidence>
<feature type="domain" description="Dienelactone hydrolase" evidence="2">
    <location>
        <begin position="40"/>
        <end position="243"/>
    </location>
</feature>
<comment type="caution">
    <text evidence="3">The sequence shown here is derived from an EMBL/GenBank/DDBJ whole genome shotgun (WGS) entry which is preliminary data.</text>
</comment>
<dbReference type="OrthoDB" id="17560at2759"/>
<dbReference type="PANTHER" id="PTHR47668:SF1">
    <property type="entry name" value="DIENELACTONE HYDROLASE DOMAIN-CONTAINING PROTEIN-RELATED"/>
    <property type="match status" value="1"/>
</dbReference>
<evidence type="ECO:0000313" key="5">
    <source>
        <dbReference type="Proteomes" id="UP000663829"/>
    </source>
</evidence>
<evidence type="ECO:0000259" key="2">
    <source>
        <dbReference type="Pfam" id="PF01738"/>
    </source>
</evidence>
<dbReference type="GO" id="GO:0016787">
    <property type="term" value="F:hydrolase activity"/>
    <property type="evidence" value="ECO:0007669"/>
    <property type="project" value="InterPro"/>
</dbReference>
<dbReference type="AlphaFoldDB" id="A0A815J5F5"/>
<dbReference type="InterPro" id="IPR002925">
    <property type="entry name" value="Dienelactn_hydro"/>
</dbReference>
<organism evidence="3 5">
    <name type="scientific">Didymodactylos carnosus</name>
    <dbReference type="NCBI Taxonomy" id="1234261"/>
    <lineage>
        <taxon>Eukaryota</taxon>
        <taxon>Metazoa</taxon>
        <taxon>Spiralia</taxon>
        <taxon>Gnathifera</taxon>
        <taxon>Rotifera</taxon>
        <taxon>Eurotatoria</taxon>
        <taxon>Bdelloidea</taxon>
        <taxon>Philodinida</taxon>
        <taxon>Philodinidae</taxon>
        <taxon>Didymodactylos</taxon>
    </lineage>
</organism>
<dbReference type="Gene3D" id="3.40.50.1820">
    <property type="entry name" value="alpha/beta hydrolase"/>
    <property type="match status" value="1"/>
</dbReference>
<reference evidence="3" key="1">
    <citation type="submission" date="2021-02" db="EMBL/GenBank/DDBJ databases">
        <authorList>
            <person name="Nowell W R."/>
        </authorList>
    </citation>
    <scope>NUCLEOTIDE SEQUENCE</scope>
</reference>
<protein>
    <recommendedName>
        <fullName evidence="2">Dienelactone hydrolase domain-containing protein</fullName>
    </recommendedName>
</protein>
<gene>
    <name evidence="3" type="ORF">GPM918_LOCUS32027</name>
    <name evidence="4" type="ORF">SRO942_LOCUS32687</name>
</gene>
<evidence type="ECO:0000313" key="3">
    <source>
        <dbReference type="EMBL" id="CAF1374623.1"/>
    </source>
</evidence>
<evidence type="ECO:0000256" key="1">
    <source>
        <dbReference type="SAM" id="SignalP"/>
    </source>
</evidence>
<dbReference type="EMBL" id="CAJOBC010077749">
    <property type="protein sequence ID" value="CAF4264141.1"/>
    <property type="molecule type" value="Genomic_DNA"/>
</dbReference>
<name>A0A815J5F5_9BILA</name>
<keyword evidence="1" id="KW-0732">Signal</keyword>
<sequence length="254" mass="28131">MQVCLFLTLITLPILKAISLNNYPKGYVHSINDLNVYDVGSNYSNSTAIVVVYDIRGFNISQTRIFCDRLSFEYKARVCMPDVFRGTAAPENTSELQAWMAKVGNWSQIEKDLRTVNDQLKKDGAKKLAILGFCFGGLQVLRACGQLSNDYSAGISIHGSSLTVGEAENVLRPMMLLAAGNDLPLTDIATVLNKKSFGSQCEYKVYSNMRHGFASARANFSDPENVKALDDVHDKCNKFLHKILIDSATKRTNT</sequence>
<feature type="signal peptide" evidence="1">
    <location>
        <begin position="1"/>
        <end position="19"/>
    </location>
</feature>
<dbReference type="Proteomes" id="UP000681722">
    <property type="component" value="Unassembled WGS sequence"/>
</dbReference>
<keyword evidence="5" id="KW-1185">Reference proteome</keyword>